<dbReference type="SMART" id="SM00558">
    <property type="entry name" value="JmjC"/>
    <property type="match status" value="1"/>
</dbReference>
<dbReference type="PANTHER" id="PTHR12461">
    <property type="entry name" value="HYPOXIA-INDUCIBLE FACTOR 1 ALPHA INHIBITOR-RELATED"/>
    <property type="match status" value="1"/>
</dbReference>
<keyword evidence="7" id="KW-1185">Reference proteome</keyword>
<accession>A0A8T0BQ32</accession>
<proteinExistence type="predicted"/>
<evidence type="ECO:0000259" key="5">
    <source>
        <dbReference type="PROSITE" id="PS51184"/>
    </source>
</evidence>
<dbReference type="InterPro" id="IPR041667">
    <property type="entry name" value="Cupin_8"/>
</dbReference>
<feature type="domain" description="JmjC" evidence="5">
    <location>
        <begin position="169"/>
        <end position="333"/>
    </location>
</feature>
<dbReference type="SUPFAM" id="SSF51197">
    <property type="entry name" value="Clavaminate synthase-like"/>
    <property type="match status" value="1"/>
</dbReference>
<feature type="region of interest" description="Disordered" evidence="4">
    <location>
        <begin position="382"/>
        <end position="401"/>
    </location>
</feature>
<name>A0A8T0BQ32_SILME</name>
<evidence type="ECO:0000256" key="3">
    <source>
        <dbReference type="ARBA" id="ARBA00037342"/>
    </source>
</evidence>
<comment type="function">
    <text evidence="3">May play a role in cellular stress response.</text>
</comment>
<evidence type="ECO:0000256" key="4">
    <source>
        <dbReference type="SAM" id="MobiDB-lite"/>
    </source>
</evidence>
<comment type="subcellular location">
    <subcellularLocation>
        <location evidence="1">Cytoplasm</location>
    </subcellularLocation>
</comment>
<sequence>MRLLHADVTTQLRNWNDSVRHFGSVRHLFEKGIRLLKEPEWLQFLFQYSYFFLLKRCHKLSLTSVDMATKPFRPEEARRIMHFLHRPAVFLNMTDNWPGRDWTLEHLASCLEEKSVRFRIGKQGKPKAPLFETECSYVEATLAEFLCWTRGGDAASIGPFAAYPISEYWAYADYKYIDHLFQDKTNKFKDILWSDFGYPGRDGRESTLWVGTNGANTPCHLDTYGCNLVFQIQGRKRWHLFPPDDTAFMYPTRIPYEESSVFSQVNVICPDMCRFPAFGKARSHLVTLEPGQVLFVPRHWWHYVESIDPVTVSVNSWMDMEVDDEARIGEAFTKTIICALKSTPSVDNQDNWLNPTEVGISTHDENMQYLNLAVEAYMSKRNSQPGSSTLKRDARGHLKTSVTEPATSFSLPFGPHLIPVTCLADVSQKTMETSPKEVLISKDHTLLHTPKGTTPLRTDTHKTEEAISVSEEKEEDGNGSALCGRISTNNVLDCLLHPEVIALLTKLMIDRQKELD</sequence>
<dbReference type="AlphaFoldDB" id="A0A8T0BQ32"/>
<evidence type="ECO:0000256" key="1">
    <source>
        <dbReference type="ARBA" id="ARBA00004496"/>
    </source>
</evidence>
<comment type="caution">
    <text evidence="6">The sequence shown here is derived from an EMBL/GenBank/DDBJ whole genome shotgun (WGS) entry which is preliminary data.</text>
</comment>
<organism evidence="6 7">
    <name type="scientific">Silurus meridionalis</name>
    <name type="common">Southern catfish</name>
    <name type="synonym">Silurus soldatovi meridionalis</name>
    <dbReference type="NCBI Taxonomy" id="175797"/>
    <lineage>
        <taxon>Eukaryota</taxon>
        <taxon>Metazoa</taxon>
        <taxon>Chordata</taxon>
        <taxon>Craniata</taxon>
        <taxon>Vertebrata</taxon>
        <taxon>Euteleostomi</taxon>
        <taxon>Actinopterygii</taxon>
        <taxon>Neopterygii</taxon>
        <taxon>Teleostei</taxon>
        <taxon>Ostariophysi</taxon>
        <taxon>Siluriformes</taxon>
        <taxon>Siluridae</taxon>
        <taxon>Silurus</taxon>
    </lineage>
</organism>
<keyword evidence="2" id="KW-0963">Cytoplasm</keyword>
<reference evidence="6" key="1">
    <citation type="submission" date="2020-08" db="EMBL/GenBank/DDBJ databases">
        <title>Chromosome-level assembly of Southern catfish (Silurus meridionalis) provides insights into visual adaptation to the nocturnal and benthic lifestyles.</title>
        <authorList>
            <person name="Zhang Y."/>
            <person name="Wang D."/>
            <person name="Peng Z."/>
        </authorList>
    </citation>
    <scope>NUCLEOTIDE SEQUENCE</scope>
    <source>
        <strain evidence="6">SWU-2019-XX</strain>
        <tissue evidence="6">Muscle</tissue>
    </source>
</reference>
<dbReference type="Gene3D" id="2.60.120.650">
    <property type="entry name" value="Cupin"/>
    <property type="match status" value="1"/>
</dbReference>
<dbReference type="InterPro" id="IPR003347">
    <property type="entry name" value="JmjC_dom"/>
</dbReference>
<dbReference type="Pfam" id="PF13621">
    <property type="entry name" value="Cupin_8"/>
    <property type="match status" value="1"/>
</dbReference>
<gene>
    <name evidence="6" type="ORF">HF521_016272</name>
</gene>
<dbReference type="PROSITE" id="PS51184">
    <property type="entry name" value="JMJC"/>
    <property type="match status" value="1"/>
</dbReference>
<dbReference type="PANTHER" id="PTHR12461:SF43">
    <property type="entry name" value="HSPB1-ASSOCIATED PROTEIN 1"/>
    <property type="match status" value="1"/>
</dbReference>
<dbReference type="EMBL" id="JABFDY010000003">
    <property type="protein sequence ID" value="KAF7709422.1"/>
    <property type="molecule type" value="Genomic_DNA"/>
</dbReference>
<protein>
    <recommendedName>
        <fullName evidence="5">JmjC domain-containing protein</fullName>
    </recommendedName>
</protein>
<dbReference type="OrthoDB" id="47172at2759"/>
<dbReference type="FunFam" id="2.60.120.650:FF:000018">
    <property type="entry name" value="HSPB1-associated protein 1 homolog"/>
    <property type="match status" value="1"/>
</dbReference>
<evidence type="ECO:0000313" key="6">
    <source>
        <dbReference type="EMBL" id="KAF7709422.1"/>
    </source>
</evidence>
<dbReference type="Proteomes" id="UP000606274">
    <property type="component" value="Unassembled WGS sequence"/>
</dbReference>
<evidence type="ECO:0000313" key="7">
    <source>
        <dbReference type="Proteomes" id="UP000606274"/>
    </source>
</evidence>
<evidence type="ECO:0000256" key="2">
    <source>
        <dbReference type="ARBA" id="ARBA00022490"/>
    </source>
</evidence>
<dbReference type="GO" id="GO:0005737">
    <property type="term" value="C:cytoplasm"/>
    <property type="evidence" value="ECO:0007669"/>
    <property type="project" value="UniProtKB-SubCell"/>
</dbReference>